<protein>
    <submittedName>
        <fullName evidence="1">Uncharacterized protein</fullName>
    </submittedName>
</protein>
<gene>
    <name evidence="1" type="ORF">KAT72_06275</name>
</gene>
<comment type="caution">
    <text evidence="1">The sequence shown here is derived from an EMBL/GenBank/DDBJ whole genome shotgun (WGS) entry which is preliminary data.</text>
</comment>
<dbReference type="RefSeq" id="WP_042035839.1">
    <property type="nucleotide sequence ID" value="NZ_CAWMAJ010000046.1"/>
</dbReference>
<keyword evidence="2" id="KW-1185">Reference proteome</keyword>
<dbReference type="Proteomes" id="UP000675653">
    <property type="component" value="Unassembled WGS sequence"/>
</dbReference>
<accession>A0ABS5GNC4</accession>
<evidence type="ECO:0000313" key="2">
    <source>
        <dbReference type="Proteomes" id="UP000675653"/>
    </source>
</evidence>
<name>A0ABS5GNC4_9GAMM</name>
<sequence length="101" mass="11184">MLSLLLCTALWQSDASTLVDEAALADPQPKEFPVTRVQGGSPAVRERIADQMGNAFLARKPPVTVTLRQPDLRYPQDPLLADPHQARSEVWDTELGLTFNE</sequence>
<reference evidence="1 2" key="1">
    <citation type="submission" date="2021-04" db="EMBL/GenBank/DDBJ databases">
        <title>Draft Genome of Aeromonas popoffii ID682, isolated from a natural water source in Idaho.</title>
        <authorList>
            <person name="Testerman T."/>
            <person name="Graf J."/>
        </authorList>
    </citation>
    <scope>NUCLEOTIDE SEQUENCE [LARGE SCALE GENOMIC DNA]</scope>
    <source>
        <strain evidence="1 2">ID682</strain>
    </source>
</reference>
<organism evidence="1 2">
    <name type="scientific">Aeromonas popoffii</name>
    <dbReference type="NCBI Taxonomy" id="70856"/>
    <lineage>
        <taxon>Bacteria</taxon>
        <taxon>Pseudomonadati</taxon>
        <taxon>Pseudomonadota</taxon>
        <taxon>Gammaproteobacteria</taxon>
        <taxon>Aeromonadales</taxon>
        <taxon>Aeromonadaceae</taxon>
        <taxon>Aeromonas</taxon>
    </lineage>
</organism>
<proteinExistence type="predicted"/>
<dbReference type="EMBL" id="JAGRZL010000014">
    <property type="protein sequence ID" value="MBR7628641.1"/>
    <property type="molecule type" value="Genomic_DNA"/>
</dbReference>
<evidence type="ECO:0000313" key="1">
    <source>
        <dbReference type="EMBL" id="MBR7628641.1"/>
    </source>
</evidence>